<dbReference type="Proteomes" id="UP000694843">
    <property type="component" value="Unplaced"/>
</dbReference>
<dbReference type="PRINTS" id="PR00450">
    <property type="entry name" value="RECOVERIN"/>
</dbReference>
<evidence type="ECO:0000313" key="7">
    <source>
        <dbReference type="Proteomes" id="UP000694843"/>
    </source>
</evidence>
<evidence type="ECO:0000313" key="8">
    <source>
        <dbReference type="RefSeq" id="XP_047739326.1"/>
    </source>
</evidence>
<dbReference type="SMART" id="SM00054">
    <property type="entry name" value="EFh"/>
    <property type="match status" value="3"/>
</dbReference>
<dbReference type="PROSITE" id="PS00018">
    <property type="entry name" value="EF_HAND_1"/>
    <property type="match status" value="2"/>
</dbReference>
<dbReference type="GeneID" id="108667578"/>
<evidence type="ECO:0000256" key="1">
    <source>
        <dbReference type="ARBA" id="ARBA00006049"/>
    </source>
</evidence>
<comment type="similarity">
    <text evidence="1">Belongs to the recoverin family.</text>
</comment>
<dbReference type="PANTHER" id="PTHR23055:SF167">
    <property type="entry name" value="EF-HAND DOMAIN-CONTAINING PROTEIN"/>
    <property type="match status" value="1"/>
</dbReference>
<organism evidence="7 8">
    <name type="scientific">Hyalella azteca</name>
    <name type="common">Amphipod</name>
    <dbReference type="NCBI Taxonomy" id="294128"/>
    <lineage>
        <taxon>Eukaryota</taxon>
        <taxon>Metazoa</taxon>
        <taxon>Ecdysozoa</taxon>
        <taxon>Arthropoda</taxon>
        <taxon>Crustacea</taxon>
        <taxon>Multicrustacea</taxon>
        <taxon>Malacostraca</taxon>
        <taxon>Eumalacostraca</taxon>
        <taxon>Peracarida</taxon>
        <taxon>Amphipoda</taxon>
        <taxon>Senticaudata</taxon>
        <taxon>Talitrida</taxon>
        <taxon>Talitroidea</taxon>
        <taxon>Hyalellidae</taxon>
        <taxon>Hyalella</taxon>
    </lineage>
</organism>
<proteinExistence type="inferred from homology"/>
<dbReference type="CDD" id="cd00051">
    <property type="entry name" value="EFh"/>
    <property type="match status" value="2"/>
</dbReference>
<feature type="compositionally biased region" description="Low complexity" evidence="5">
    <location>
        <begin position="56"/>
        <end position="67"/>
    </location>
</feature>
<dbReference type="Pfam" id="PF13833">
    <property type="entry name" value="EF-hand_8"/>
    <property type="match status" value="1"/>
</dbReference>
<protein>
    <submittedName>
        <fullName evidence="8">Uncharacterized protein LOC108667578 isoform X1</fullName>
    </submittedName>
</protein>
<dbReference type="PANTHER" id="PTHR23055">
    <property type="entry name" value="CALCIUM BINDING PROTEINS"/>
    <property type="match status" value="1"/>
</dbReference>
<dbReference type="RefSeq" id="XP_047739326.1">
    <property type="nucleotide sequence ID" value="XM_047883370.1"/>
</dbReference>
<dbReference type="Gene3D" id="1.10.238.10">
    <property type="entry name" value="EF-hand"/>
    <property type="match status" value="1"/>
</dbReference>
<keyword evidence="2" id="KW-0479">Metal-binding</keyword>
<accession>A0A979FSA5</accession>
<dbReference type="OrthoDB" id="191686at2759"/>
<dbReference type="Pfam" id="PF13499">
    <property type="entry name" value="EF-hand_7"/>
    <property type="match status" value="1"/>
</dbReference>
<evidence type="ECO:0000259" key="6">
    <source>
        <dbReference type="PROSITE" id="PS50222"/>
    </source>
</evidence>
<dbReference type="SUPFAM" id="SSF47473">
    <property type="entry name" value="EF-hand"/>
    <property type="match status" value="1"/>
</dbReference>
<gene>
    <name evidence="8" type="primary">LOC108667578</name>
</gene>
<evidence type="ECO:0000256" key="3">
    <source>
        <dbReference type="ARBA" id="ARBA00022737"/>
    </source>
</evidence>
<dbReference type="InterPro" id="IPR002048">
    <property type="entry name" value="EF_hand_dom"/>
</dbReference>
<sequence length="436" mass="48803">MHSTSRGMTYQSDVFIGDDDGGGMAEHLEFTEASRLADTPEIHRRQHKDLSHVTNSPSSSRGSGSTSVDEGSRRVNSSPHSRRSSRKTASARSGWGLQSLYSRFTRTFHRAWREVRFRENDTEDVELNVVRYKVDGIETLARTTKFTKKELQLMYRGFKAECPNGMVSEDTFKGIYSQFFPQGDATAYAHYVFNTFDTDHNGSISFENFVTILSELSRGSTTEKLRWAFTLYDINGDGYISKQELMDIVGAVYSLLGRNATPTVDEATTRKHVDRIFEKMDINGDGVVTLDEFMEICLSDETIANSMTILDTAFNVELPHAPATTSPHASPCNDHRHNPTLYHHHHHHPYHPHLTQPLAHGTPPPPPHCTDTPGVSFSPLLCHPHHYHPSGTTAAGTCVSPPSPLLSAPGVHRSPLHHRSMPGDRRELLRDYACLL</sequence>
<feature type="region of interest" description="Disordered" evidence="5">
    <location>
        <begin position="321"/>
        <end position="371"/>
    </location>
</feature>
<feature type="region of interest" description="Disordered" evidence="5">
    <location>
        <begin position="45"/>
        <end position="90"/>
    </location>
</feature>
<dbReference type="InterPro" id="IPR018247">
    <property type="entry name" value="EF_Hand_1_Ca_BS"/>
</dbReference>
<evidence type="ECO:0000256" key="2">
    <source>
        <dbReference type="ARBA" id="ARBA00022723"/>
    </source>
</evidence>
<name>A0A979FSA5_HYAAZ</name>
<dbReference type="PROSITE" id="PS50222">
    <property type="entry name" value="EF_HAND_2"/>
    <property type="match status" value="3"/>
</dbReference>
<keyword evidence="3" id="KW-0677">Repeat</keyword>
<feature type="domain" description="EF-hand" evidence="6">
    <location>
        <begin position="268"/>
        <end position="303"/>
    </location>
</feature>
<feature type="domain" description="EF-hand" evidence="6">
    <location>
        <begin position="220"/>
        <end position="255"/>
    </location>
</feature>
<keyword evidence="7" id="KW-1185">Reference proteome</keyword>
<reference evidence="8" key="1">
    <citation type="submission" date="2025-08" db="UniProtKB">
        <authorList>
            <consortium name="RefSeq"/>
        </authorList>
    </citation>
    <scope>IDENTIFICATION</scope>
    <source>
        <tissue evidence="8">Whole organism</tissue>
    </source>
</reference>
<dbReference type="InterPro" id="IPR011992">
    <property type="entry name" value="EF-hand-dom_pair"/>
</dbReference>
<evidence type="ECO:0000256" key="4">
    <source>
        <dbReference type="ARBA" id="ARBA00022837"/>
    </source>
</evidence>
<dbReference type="AlphaFoldDB" id="A0A979FSA5"/>
<dbReference type="FunFam" id="1.10.238.10:FF:000009">
    <property type="entry name" value="Visinin-like protein 1"/>
    <property type="match status" value="1"/>
</dbReference>
<keyword evidence="4" id="KW-0106">Calcium</keyword>
<dbReference type="GO" id="GO:0005509">
    <property type="term" value="F:calcium ion binding"/>
    <property type="evidence" value="ECO:0007669"/>
    <property type="project" value="InterPro"/>
</dbReference>
<feature type="compositionally biased region" description="Basic residues" evidence="5">
    <location>
        <begin position="342"/>
        <end position="351"/>
    </location>
</feature>
<dbReference type="InterPro" id="IPR028846">
    <property type="entry name" value="Recoverin"/>
</dbReference>
<feature type="domain" description="EF-hand" evidence="6">
    <location>
        <begin position="184"/>
        <end position="219"/>
    </location>
</feature>
<evidence type="ECO:0000256" key="5">
    <source>
        <dbReference type="SAM" id="MobiDB-lite"/>
    </source>
</evidence>